<evidence type="ECO:0000256" key="1">
    <source>
        <dbReference type="ARBA" id="ARBA00004141"/>
    </source>
</evidence>
<dbReference type="EMBL" id="UFBM01000059">
    <property type="protein sequence ID" value="SSG07298.1"/>
    <property type="molecule type" value="Genomic_DNA"/>
</dbReference>
<reference evidence="6 7" key="1">
    <citation type="submission" date="2018-07" db="EMBL/GenBank/DDBJ databases">
        <authorList>
            <consortium name="Pathogen Informatics"/>
        </authorList>
    </citation>
    <scope>NUCLEOTIDE SEQUENCE [LARGE SCALE GENOMIC DNA]</scope>
    <source>
        <strain evidence="6 7">4300STDY6636950</strain>
    </source>
</reference>
<feature type="transmembrane region" description="Helical" evidence="5">
    <location>
        <begin position="168"/>
        <end position="192"/>
    </location>
</feature>
<dbReference type="CDD" id="cd13128">
    <property type="entry name" value="MATE_Wzx_like"/>
    <property type="match status" value="1"/>
</dbReference>
<dbReference type="PANTHER" id="PTHR43424">
    <property type="entry name" value="LOCUS PUTATIVE PROTEIN 1-RELATED"/>
    <property type="match status" value="1"/>
</dbReference>
<feature type="transmembrane region" description="Helical" evidence="5">
    <location>
        <begin position="357"/>
        <end position="375"/>
    </location>
</feature>
<sequence length="430" mass="49103">MANKHIKNYFYILFVQCGNYIFPLITIPVVSRIFGPELMGKYVLLTSIVGYFSLFVNYSFNYTGVRRITRGFERKNEIFYTIFFSQFIIALVISSFFLVCVYNIPLLSENKLLSFICFISVFACLGQQNWIFQAYSDFKLITYISVLTKICALIFILIFVKHKDDMELYAFIVQLSIFVGAFIGFILSILKYKIKWVPPEFSVCLQYLKDDFYIFISSILSNLYTTTGVVILGMMTSNTEVGLYSSAQKIIDLMRNFSLLPLNMLIFPLLSAAFGHNKEIALEHIRRVMPLFCVFCLLSAVFIFLFGDLIILAFFGEQFSASSLLLKILSIGFVAVFFGVVIGGQVILNLQFDKQFVIMQLIVAIVSLILNFMILPSGGAITTAIIWSFSEVLMTGLQIIFLRMKGINLFYIQYFKPKLLFKTAIGLISK</sequence>
<evidence type="ECO:0000256" key="2">
    <source>
        <dbReference type="ARBA" id="ARBA00022692"/>
    </source>
</evidence>
<dbReference type="InterPro" id="IPR002797">
    <property type="entry name" value="Polysacc_synth"/>
</dbReference>
<evidence type="ECO:0000256" key="5">
    <source>
        <dbReference type="SAM" id="Phobius"/>
    </source>
</evidence>
<feature type="transmembrane region" description="Helical" evidence="5">
    <location>
        <begin position="257"/>
        <end position="276"/>
    </location>
</feature>
<feature type="transmembrane region" description="Helical" evidence="5">
    <location>
        <begin position="288"/>
        <end position="316"/>
    </location>
</feature>
<protein>
    <submittedName>
        <fullName evidence="6">O-antigen transporter</fullName>
    </submittedName>
</protein>
<organism evidence="6 7">
    <name type="scientific">Klebsiella quasipneumoniae</name>
    <dbReference type="NCBI Taxonomy" id="1463165"/>
    <lineage>
        <taxon>Bacteria</taxon>
        <taxon>Pseudomonadati</taxon>
        <taxon>Pseudomonadota</taxon>
        <taxon>Gammaproteobacteria</taxon>
        <taxon>Enterobacterales</taxon>
        <taxon>Enterobacteriaceae</taxon>
        <taxon>Klebsiella/Raoultella group</taxon>
        <taxon>Klebsiella</taxon>
        <taxon>Klebsiella pneumoniae complex</taxon>
    </lineage>
</organism>
<dbReference type="RefSeq" id="WP_065799680.1">
    <property type="nucleotide sequence ID" value="NZ_UFBM01000059.1"/>
</dbReference>
<feature type="transmembrane region" description="Helical" evidence="5">
    <location>
        <begin position="140"/>
        <end position="162"/>
    </location>
</feature>
<accession>A0ABD7N9M2</accession>
<comment type="caution">
    <text evidence="6">The sequence shown here is derived from an EMBL/GenBank/DDBJ whole genome shotgun (WGS) entry which is preliminary data.</text>
</comment>
<dbReference type="Pfam" id="PF01943">
    <property type="entry name" value="Polysacc_synt"/>
    <property type="match status" value="1"/>
</dbReference>
<keyword evidence="2 5" id="KW-0812">Transmembrane</keyword>
<feature type="transmembrane region" description="Helical" evidence="5">
    <location>
        <begin position="42"/>
        <end position="60"/>
    </location>
</feature>
<keyword evidence="3 5" id="KW-1133">Transmembrane helix</keyword>
<proteinExistence type="predicted"/>
<dbReference type="Proteomes" id="UP000252079">
    <property type="component" value="Unassembled WGS sequence"/>
</dbReference>
<feature type="transmembrane region" description="Helical" evidence="5">
    <location>
        <begin position="9"/>
        <end position="30"/>
    </location>
</feature>
<feature type="transmembrane region" description="Helical" evidence="5">
    <location>
        <begin position="112"/>
        <end position="131"/>
    </location>
</feature>
<name>A0ABD7N9M2_9ENTR</name>
<feature type="transmembrane region" description="Helical" evidence="5">
    <location>
        <begin position="328"/>
        <end position="350"/>
    </location>
</feature>
<dbReference type="PANTHER" id="PTHR43424:SF1">
    <property type="entry name" value="LOCUS PUTATIVE PROTEIN 1-RELATED"/>
    <property type="match status" value="1"/>
</dbReference>
<feature type="transmembrane region" description="Helical" evidence="5">
    <location>
        <begin position="81"/>
        <end position="106"/>
    </location>
</feature>
<evidence type="ECO:0000313" key="6">
    <source>
        <dbReference type="EMBL" id="SSG07298.1"/>
    </source>
</evidence>
<evidence type="ECO:0000256" key="3">
    <source>
        <dbReference type="ARBA" id="ARBA00022989"/>
    </source>
</evidence>
<evidence type="ECO:0000313" key="7">
    <source>
        <dbReference type="Proteomes" id="UP000252079"/>
    </source>
</evidence>
<comment type="subcellular location">
    <subcellularLocation>
        <location evidence="1">Membrane</location>
        <topology evidence="1">Multi-pass membrane protein</topology>
    </subcellularLocation>
</comment>
<evidence type="ECO:0000256" key="4">
    <source>
        <dbReference type="ARBA" id="ARBA00023136"/>
    </source>
</evidence>
<feature type="transmembrane region" description="Helical" evidence="5">
    <location>
        <begin position="381"/>
        <end position="402"/>
    </location>
</feature>
<keyword evidence="4 5" id="KW-0472">Membrane</keyword>
<dbReference type="GO" id="GO:0016020">
    <property type="term" value="C:membrane"/>
    <property type="evidence" value="ECO:0007669"/>
    <property type="project" value="UniProtKB-SubCell"/>
</dbReference>
<dbReference type="AlphaFoldDB" id="A0ABD7N9M2"/>
<dbReference type="InterPro" id="IPR052556">
    <property type="entry name" value="PolySynth_Transporter"/>
</dbReference>
<gene>
    <name evidence="6" type="primary">rfbX</name>
    <name evidence="6" type="ORF">SAMEA23995918_04998</name>
</gene>
<feature type="transmembrane region" description="Helical" evidence="5">
    <location>
        <begin position="212"/>
        <end position="237"/>
    </location>
</feature>